<dbReference type="Proteomes" id="UP000316598">
    <property type="component" value="Unassembled WGS sequence"/>
</dbReference>
<reference evidence="6 7" key="1">
    <citation type="submission" date="2019-02" db="EMBL/GenBank/DDBJ databases">
        <title>Deep-cultivation of Planctomycetes and their phenomic and genomic characterization uncovers novel biology.</title>
        <authorList>
            <person name="Wiegand S."/>
            <person name="Jogler M."/>
            <person name="Boedeker C."/>
            <person name="Pinto D."/>
            <person name="Vollmers J."/>
            <person name="Rivas-Marin E."/>
            <person name="Kohn T."/>
            <person name="Peeters S.H."/>
            <person name="Heuer A."/>
            <person name="Rast P."/>
            <person name="Oberbeckmann S."/>
            <person name="Bunk B."/>
            <person name="Jeske O."/>
            <person name="Meyerdierks A."/>
            <person name="Storesund J.E."/>
            <person name="Kallscheuer N."/>
            <person name="Luecker S."/>
            <person name="Lage O.M."/>
            <person name="Pohl T."/>
            <person name="Merkel B.J."/>
            <person name="Hornburger P."/>
            <person name="Mueller R.-W."/>
            <person name="Bruemmer F."/>
            <person name="Labrenz M."/>
            <person name="Spormann A.M."/>
            <person name="Op Den Camp H."/>
            <person name="Overmann J."/>
            <person name="Amann R."/>
            <person name="Jetten M.S.M."/>
            <person name="Mascher T."/>
            <person name="Medema M.H."/>
            <person name="Devos D.P."/>
            <person name="Kaster A.-K."/>
            <person name="Ovreas L."/>
            <person name="Rohde M."/>
            <person name="Galperin M.Y."/>
            <person name="Jogler C."/>
        </authorList>
    </citation>
    <scope>NUCLEOTIDE SEQUENCE [LARGE SCALE GENOMIC DNA]</scope>
    <source>
        <strain evidence="6 7">Pla22</strain>
    </source>
</reference>
<keyword evidence="2 5" id="KW-0547">Nucleotide-binding</keyword>
<dbReference type="PROSITE" id="PS01036">
    <property type="entry name" value="HSP70_3"/>
    <property type="match status" value="1"/>
</dbReference>
<evidence type="ECO:0000313" key="7">
    <source>
        <dbReference type="Proteomes" id="UP000316598"/>
    </source>
</evidence>
<proteinExistence type="inferred from homology"/>
<keyword evidence="4" id="KW-0143">Chaperone</keyword>
<dbReference type="AlphaFoldDB" id="A0A5C5WUM2"/>
<gene>
    <name evidence="6" type="primary">dnaK_1</name>
    <name evidence="6" type="ORF">Pla22_19920</name>
</gene>
<dbReference type="FunFam" id="3.90.640.10:FF:000003">
    <property type="entry name" value="Molecular chaperone DnaK"/>
    <property type="match status" value="1"/>
</dbReference>
<dbReference type="SUPFAM" id="SSF53067">
    <property type="entry name" value="Actin-like ATPase domain"/>
    <property type="match status" value="2"/>
</dbReference>
<accession>A0A5C5WUM2</accession>
<dbReference type="Pfam" id="PF00012">
    <property type="entry name" value="HSP70"/>
    <property type="match status" value="2"/>
</dbReference>
<dbReference type="PROSITE" id="PS00329">
    <property type="entry name" value="HSP70_2"/>
    <property type="match status" value="1"/>
</dbReference>
<dbReference type="OrthoDB" id="9766019at2"/>
<keyword evidence="7" id="KW-1185">Reference proteome</keyword>
<dbReference type="SUPFAM" id="SSF100920">
    <property type="entry name" value="Heat shock protein 70kD (HSP70), peptide-binding domain"/>
    <property type="match status" value="1"/>
</dbReference>
<dbReference type="EMBL" id="SJPI01000001">
    <property type="protein sequence ID" value="TWT54346.1"/>
    <property type="molecule type" value="Genomic_DNA"/>
</dbReference>
<dbReference type="Gene3D" id="2.60.34.10">
    <property type="entry name" value="Substrate Binding Domain Of DNAk, Chain A, domain 1"/>
    <property type="match status" value="1"/>
</dbReference>
<evidence type="ECO:0000256" key="3">
    <source>
        <dbReference type="ARBA" id="ARBA00022840"/>
    </source>
</evidence>
<dbReference type="InterPro" id="IPR029047">
    <property type="entry name" value="HSP70_peptide-bd_sf"/>
</dbReference>
<name>A0A5C5WUM2_9BACT</name>
<dbReference type="InterPro" id="IPR013126">
    <property type="entry name" value="Hsp_70_fam"/>
</dbReference>
<evidence type="ECO:0000256" key="4">
    <source>
        <dbReference type="ARBA" id="ARBA00023186"/>
    </source>
</evidence>
<dbReference type="Gene3D" id="3.30.420.40">
    <property type="match status" value="2"/>
</dbReference>
<dbReference type="FunFam" id="3.30.420.40:FF:000545">
    <property type="entry name" value="Endoplasmic reticulum chaperone BiP"/>
    <property type="match status" value="1"/>
</dbReference>
<keyword evidence="3 5" id="KW-0067">ATP-binding</keyword>
<sequence>MKDKITITDPIVGIDLGTTRSVVAHVDFMGDVKTVPNREGELTTASAVLFDDGSVTVGKEALKALAVMPSQVAMYAKREMGSPTFSKKINGQSYPPEMIQSFVLAKLRRDAEQKLGCEISKVVITVPAYFNEPKRRATMDAGLLAGLDVRAVINEPTAAAIAFGVDRISRIVGEQTTLVFDLGGGTLDVSIVKVDGKKIQTIATDGNAMLGGIDWDKCLARWLDAQFSVQHSIKPSESELGQEFLRREAEELKHSLSSRSKVNVRLTYQGKILKTEIKRDEFEEMTAHLLDRCRFTVRKVVKDSRLEWIEIDRILLVGGSTRMPMIPEMLQKESSIEPDASVSADEVVAHGAAIYASTLLESTDTGGQLDFPEITDVNAHHLGVLGVDKKTGRRIGHVMIPRNTPLPASKVTRFETIRDRQPSVAVEVIEGGNSTGLNATSIGRCVIDNLPKNLPAGTPVDVAFRYDTDGLIHIEAIMPTTGQRTEMTIDRVGGLTNDDKDKLTNILEELGLDD</sequence>
<evidence type="ECO:0000256" key="5">
    <source>
        <dbReference type="RuleBase" id="RU003322"/>
    </source>
</evidence>
<dbReference type="GO" id="GO:0005524">
    <property type="term" value="F:ATP binding"/>
    <property type="evidence" value="ECO:0007669"/>
    <property type="project" value="UniProtKB-KW"/>
</dbReference>
<dbReference type="GO" id="GO:0140662">
    <property type="term" value="F:ATP-dependent protein folding chaperone"/>
    <property type="evidence" value="ECO:0007669"/>
    <property type="project" value="InterPro"/>
</dbReference>
<evidence type="ECO:0000256" key="2">
    <source>
        <dbReference type="ARBA" id="ARBA00022741"/>
    </source>
</evidence>
<dbReference type="PANTHER" id="PTHR19375">
    <property type="entry name" value="HEAT SHOCK PROTEIN 70KDA"/>
    <property type="match status" value="1"/>
</dbReference>
<dbReference type="CDD" id="cd24029">
    <property type="entry name" value="ASKHA_NBD_HSP70_DnaK_HscA_HscC"/>
    <property type="match status" value="1"/>
</dbReference>
<dbReference type="PRINTS" id="PR00301">
    <property type="entry name" value="HEATSHOCK70"/>
</dbReference>
<evidence type="ECO:0000256" key="1">
    <source>
        <dbReference type="ARBA" id="ARBA00007381"/>
    </source>
</evidence>
<dbReference type="InterPro" id="IPR018181">
    <property type="entry name" value="Heat_shock_70_CS"/>
</dbReference>
<comment type="similarity">
    <text evidence="1 5">Belongs to the heat shock protein 70 family.</text>
</comment>
<dbReference type="Gene3D" id="3.90.640.10">
    <property type="entry name" value="Actin, Chain A, domain 4"/>
    <property type="match status" value="1"/>
</dbReference>
<dbReference type="RefSeq" id="WP_146514405.1">
    <property type="nucleotide sequence ID" value="NZ_SJPI01000001.1"/>
</dbReference>
<dbReference type="PROSITE" id="PS00297">
    <property type="entry name" value="HSP70_1"/>
    <property type="match status" value="1"/>
</dbReference>
<protein>
    <submittedName>
        <fullName evidence="6">Chaperone protein DnaK</fullName>
    </submittedName>
</protein>
<dbReference type="InterPro" id="IPR043129">
    <property type="entry name" value="ATPase_NBD"/>
</dbReference>
<organism evidence="6 7">
    <name type="scientific">Rubripirellula amarantea</name>
    <dbReference type="NCBI Taxonomy" id="2527999"/>
    <lineage>
        <taxon>Bacteria</taxon>
        <taxon>Pseudomonadati</taxon>
        <taxon>Planctomycetota</taxon>
        <taxon>Planctomycetia</taxon>
        <taxon>Pirellulales</taxon>
        <taxon>Pirellulaceae</taxon>
        <taxon>Rubripirellula</taxon>
    </lineage>
</organism>
<comment type="caution">
    <text evidence="6">The sequence shown here is derived from an EMBL/GenBank/DDBJ whole genome shotgun (WGS) entry which is preliminary data.</text>
</comment>
<evidence type="ECO:0000313" key="6">
    <source>
        <dbReference type="EMBL" id="TWT54346.1"/>
    </source>
</evidence>